<keyword evidence="3 5" id="KW-1133">Transmembrane helix</keyword>
<dbReference type="EMBL" id="CP020814">
    <property type="protein sequence ID" value="ARK28695.1"/>
    <property type="molecule type" value="Genomic_DNA"/>
</dbReference>
<organism evidence="6 7">
    <name type="scientific">Halalkalibacter krulwichiae</name>
    <dbReference type="NCBI Taxonomy" id="199441"/>
    <lineage>
        <taxon>Bacteria</taxon>
        <taxon>Bacillati</taxon>
        <taxon>Bacillota</taxon>
        <taxon>Bacilli</taxon>
        <taxon>Bacillales</taxon>
        <taxon>Bacillaceae</taxon>
        <taxon>Halalkalibacter</taxon>
    </lineage>
</organism>
<evidence type="ECO:0000256" key="3">
    <source>
        <dbReference type="ARBA" id="ARBA00022989"/>
    </source>
</evidence>
<dbReference type="AlphaFoldDB" id="A0A1Y9THQ4"/>
<feature type="transmembrane region" description="Helical" evidence="5">
    <location>
        <begin position="44"/>
        <end position="62"/>
    </location>
</feature>
<dbReference type="RefSeq" id="WP_235820537.1">
    <property type="nucleotide sequence ID" value="NZ_CP020814.1"/>
</dbReference>
<accession>A0A1Y9THQ4</accession>
<evidence type="ECO:0000313" key="6">
    <source>
        <dbReference type="EMBL" id="ARK28695.1"/>
    </source>
</evidence>
<evidence type="ECO:0000256" key="1">
    <source>
        <dbReference type="ARBA" id="ARBA00004141"/>
    </source>
</evidence>
<proteinExistence type="predicted"/>
<feature type="transmembrane region" description="Helical" evidence="5">
    <location>
        <begin position="6"/>
        <end position="23"/>
    </location>
</feature>
<dbReference type="KEGG" id="bkw:BkAM31D_01890"/>
<dbReference type="GO" id="GO:0016020">
    <property type="term" value="C:membrane"/>
    <property type="evidence" value="ECO:0007669"/>
    <property type="project" value="UniProtKB-SubCell"/>
</dbReference>
<dbReference type="Proteomes" id="UP000193006">
    <property type="component" value="Chromosome"/>
</dbReference>
<dbReference type="GO" id="GO:0004671">
    <property type="term" value="F:protein C-terminal S-isoprenylcysteine carboxyl O-methyltransferase activity"/>
    <property type="evidence" value="ECO:0007669"/>
    <property type="project" value="InterPro"/>
</dbReference>
<name>A0A1Y9THQ4_9BACI</name>
<keyword evidence="4 5" id="KW-0472">Membrane</keyword>
<gene>
    <name evidence="6" type="ORF">BkAM31D_01890</name>
</gene>
<evidence type="ECO:0000256" key="5">
    <source>
        <dbReference type="SAM" id="Phobius"/>
    </source>
</evidence>
<dbReference type="Gene3D" id="1.20.120.1630">
    <property type="match status" value="1"/>
</dbReference>
<sequence>MLAVYFFIGLVVIQRIIEMIIANRNAKWVKSQGGYEAGKDHYKYIVLLHSLFFISLLIEISITNKGFVLWSIIPLIAFLLAQVGRVWALSSLGRFWNTRIMILPGAKVVAKGPYKYLRHPNYAVVVTELACLPLIFQAYWTALIFTLLNAFILSVRIRVEEKALDEATNYTKAFKNHRRFIPKYEE</sequence>
<dbReference type="GO" id="GO:0032259">
    <property type="term" value="P:methylation"/>
    <property type="evidence" value="ECO:0007669"/>
    <property type="project" value="UniProtKB-KW"/>
</dbReference>
<dbReference type="STRING" id="199441.BkAM31D_01890"/>
<feature type="transmembrane region" description="Helical" evidence="5">
    <location>
        <begin position="68"/>
        <end position="88"/>
    </location>
</feature>
<keyword evidence="6" id="KW-0489">Methyltransferase</keyword>
<keyword evidence="7" id="KW-1185">Reference proteome</keyword>
<reference evidence="6 7" key="1">
    <citation type="submission" date="2017-04" db="EMBL/GenBank/DDBJ databases">
        <title>Bacillus krulwichiae AM31D Genome sequencing and assembly.</title>
        <authorList>
            <person name="Krulwich T.A."/>
            <person name="Anastor L."/>
            <person name="Ehrlich R."/>
            <person name="Ehrlich G.D."/>
            <person name="Janto B."/>
        </authorList>
    </citation>
    <scope>NUCLEOTIDE SEQUENCE [LARGE SCALE GENOMIC DNA]</scope>
    <source>
        <strain evidence="6 7">AM31D</strain>
    </source>
</reference>
<dbReference type="PANTHER" id="PTHR43847:SF1">
    <property type="entry name" value="BLL3993 PROTEIN"/>
    <property type="match status" value="1"/>
</dbReference>
<dbReference type="PANTHER" id="PTHR43847">
    <property type="entry name" value="BLL3993 PROTEIN"/>
    <property type="match status" value="1"/>
</dbReference>
<protein>
    <submittedName>
        <fullName evidence="6">Isoprenylcysteine carboxyl methyltransferase (ICMT) family protein</fullName>
    </submittedName>
</protein>
<dbReference type="InterPro" id="IPR007269">
    <property type="entry name" value="ICMT_MeTrfase"/>
</dbReference>
<comment type="subcellular location">
    <subcellularLocation>
        <location evidence="1">Membrane</location>
        <topology evidence="1">Multi-pass membrane protein</topology>
    </subcellularLocation>
</comment>
<keyword evidence="6" id="KW-0808">Transferase</keyword>
<evidence type="ECO:0000256" key="4">
    <source>
        <dbReference type="ARBA" id="ARBA00023136"/>
    </source>
</evidence>
<evidence type="ECO:0000313" key="7">
    <source>
        <dbReference type="Proteomes" id="UP000193006"/>
    </source>
</evidence>
<dbReference type="Pfam" id="PF04140">
    <property type="entry name" value="ICMT"/>
    <property type="match status" value="1"/>
</dbReference>
<evidence type="ECO:0000256" key="2">
    <source>
        <dbReference type="ARBA" id="ARBA00022692"/>
    </source>
</evidence>
<dbReference type="InterPro" id="IPR052527">
    <property type="entry name" value="Metal_cation-efflux_comp"/>
</dbReference>
<keyword evidence="2 5" id="KW-0812">Transmembrane</keyword>